<keyword evidence="3" id="KW-1185">Reference proteome</keyword>
<proteinExistence type="predicted"/>
<sequence length="290" mass="33679">MQPCLICGMDNYQCIHVGTRDVPDLRVLKCKFCSCVQLESRAYNTEENYADGGMLRGRGYNVSSYDTSELDWDTWIKQTEADNERRFQQLSALCNGKRVLEFGCGNGGFLRKIKKVAAHVTGIELMDEARQRLQEEGISVYKTPNHERYDVICMFHVIEHLNDPDTVLRDLRKSLRAGGVFVCETCNADDALITKYHCKAFEDFTYWSEHVFLFNSETLEKLMLRNGFLTVQNLQIQRYPLANHLYWLANGKPGGHIEWNEFRDEELDQRYAKMLVERKIGDTLWYIGSL</sequence>
<evidence type="ECO:0008006" key="4">
    <source>
        <dbReference type="Google" id="ProtNLM"/>
    </source>
</evidence>
<evidence type="ECO:0000313" key="3">
    <source>
        <dbReference type="Proteomes" id="UP000012589"/>
    </source>
</evidence>
<evidence type="ECO:0000256" key="1">
    <source>
        <dbReference type="ARBA" id="ARBA00022679"/>
    </source>
</evidence>
<evidence type="ECO:0000313" key="2">
    <source>
        <dbReference type="EMBL" id="EMZ39708.1"/>
    </source>
</evidence>
<protein>
    <recommendedName>
        <fullName evidence="4">Methyltransferase type 11 domain-containing protein</fullName>
    </recommendedName>
</protein>
<dbReference type="eggNOG" id="COG2227">
    <property type="taxonomic scope" value="Bacteria"/>
</dbReference>
<dbReference type="HOGENOM" id="CLU_085622_0_0_9"/>
<accession>N2BMK0</accession>
<name>N2BMK0_9FIRM</name>
<keyword evidence="1" id="KW-0808">Transferase</keyword>
<dbReference type="AlphaFoldDB" id="N2BMK0"/>
<dbReference type="Proteomes" id="UP000012589">
    <property type="component" value="Unassembled WGS sequence"/>
</dbReference>
<gene>
    <name evidence="2" type="ORF">C823_00041</name>
</gene>
<reference evidence="2 3" key="1">
    <citation type="journal article" date="2014" name="Genome Announc.">
        <title>Draft genome sequences of the altered schaedler flora, a defined bacterial community from gnotobiotic mice.</title>
        <authorList>
            <person name="Wannemuehler M.J."/>
            <person name="Overstreet A.M."/>
            <person name="Ward D.V."/>
            <person name="Phillips G.J."/>
        </authorList>
    </citation>
    <scope>NUCLEOTIDE SEQUENCE [LARGE SCALE GENOMIC DNA]</scope>
    <source>
        <strain evidence="2 3">ASF492</strain>
    </source>
</reference>
<comment type="caution">
    <text evidence="2">The sequence shown here is derived from an EMBL/GenBank/DDBJ whole genome shotgun (WGS) entry which is preliminary data.</text>
</comment>
<dbReference type="SUPFAM" id="SSF53335">
    <property type="entry name" value="S-adenosyl-L-methionine-dependent methyltransferases"/>
    <property type="match status" value="1"/>
</dbReference>
<dbReference type="OrthoDB" id="9782855at2"/>
<dbReference type="EMBL" id="AQFT01000001">
    <property type="protein sequence ID" value="EMZ39708.1"/>
    <property type="molecule type" value="Genomic_DNA"/>
</dbReference>
<dbReference type="GO" id="GO:0016740">
    <property type="term" value="F:transferase activity"/>
    <property type="evidence" value="ECO:0007669"/>
    <property type="project" value="UniProtKB-KW"/>
</dbReference>
<dbReference type="InterPro" id="IPR029063">
    <property type="entry name" value="SAM-dependent_MTases_sf"/>
</dbReference>
<dbReference type="CDD" id="cd02440">
    <property type="entry name" value="AdoMet_MTases"/>
    <property type="match status" value="1"/>
</dbReference>
<dbReference type="PANTHER" id="PTHR43861">
    <property type="entry name" value="TRANS-ACONITATE 2-METHYLTRANSFERASE-RELATED"/>
    <property type="match status" value="1"/>
</dbReference>
<dbReference type="Gene3D" id="3.40.50.150">
    <property type="entry name" value="Vaccinia Virus protein VP39"/>
    <property type="match status" value="1"/>
</dbReference>
<dbReference type="PATRIC" id="fig|1235802.3.peg.41"/>
<dbReference type="PANTHER" id="PTHR43861:SF3">
    <property type="entry name" value="PUTATIVE (AFU_ORTHOLOGUE AFUA_2G14390)-RELATED"/>
    <property type="match status" value="1"/>
</dbReference>
<dbReference type="Pfam" id="PF13489">
    <property type="entry name" value="Methyltransf_23"/>
    <property type="match status" value="1"/>
</dbReference>
<organism evidence="2 3">
    <name type="scientific">Eubacterium plexicaudatum ASF492</name>
    <dbReference type="NCBI Taxonomy" id="1235802"/>
    <lineage>
        <taxon>Bacteria</taxon>
        <taxon>Bacillati</taxon>
        <taxon>Bacillota</taxon>
        <taxon>Clostridia</taxon>
        <taxon>Eubacteriales</taxon>
        <taxon>Eubacteriaceae</taxon>
        <taxon>Eubacterium</taxon>
    </lineage>
</organism>
<dbReference type="STRING" id="1235802.C823_00041"/>